<evidence type="ECO:0000256" key="1">
    <source>
        <dbReference type="SAM" id="SignalP"/>
    </source>
</evidence>
<sequence>MTPRPLAALALLAVLAGCSPAPRTADTADPSAINTQQALDIGRRIAQCGREHGYPDMADPVLDGDRLAWPGDGPDMKERLRALEEVPECKAIISQMQALGAPRSATAVSAADMEKLKAFASCMREHGVDGFPDPKADGTFPLVGTPLETEGKSERVLAGIDACKHLYDGRIAVS</sequence>
<evidence type="ECO:0000313" key="3">
    <source>
        <dbReference type="Proteomes" id="UP001058003"/>
    </source>
</evidence>
<organism evidence="2 3">
    <name type="scientific">Dactylosporangium aurantiacum</name>
    <dbReference type="NCBI Taxonomy" id="35754"/>
    <lineage>
        <taxon>Bacteria</taxon>
        <taxon>Bacillati</taxon>
        <taxon>Actinomycetota</taxon>
        <taxon>Actinomycetes</taxon>
        <taxon>Micromonosporales</taxon>
        <taxon>Micromonosporaceae</taxon>
        <taxon>Dactylosporangium</taxon>
    </lineage>
</organism>
<dbReference type="AlphaFoldDB" id="A0A9Q9MI87"/>
<feature type="chain" id="PRO_5040459357" description="Lipoprotein" evidence="1">
    <location>
        <begin position="26"/>
        <end position="174"/>
    </location>
</feature>
<dbReference type="KEGG" id="daur:Daura_28440"/>
<proteinExistence type="predicted"/>
<dbReference type="PROSITE" id="PS51257">
    <property type="entry name" value="PROKAR_LIPOPROTEIN"/>
    <property type="match status" value="1"/>
</dbReference>
<reference evidence="2" key="1">
    <citation type="submission" date="2021-04" db="EMBL/GenBank/DDBJ databases">
        <title>Dactylosporangium aurantiacum NRRL B-8018 full assembly.</title>
        <authorList>
            <person name="Hartkoorn R.C."/>
            <person name="Beaudoing E."/>
            <person name="Hot D."/>
        </authorList>
    </citation>
    <scope>NUCLEOTIDE SEQUENCE</scope>
    <source>
        <strain evidence="2">NRRL B-8018</strain>
    </source>
</reference>
<dbReference type="OrthoDB" id="7949713at2"/>
<accession>A0A9Q9MI87</accession>
<dbReference type="RefSeq" id="WP_033358223.1">
    <property type="nucleotide sequence ID" value="NZ_CP073767.1"/>
</dbReference>
<name>A0A9Q9MI87_9ACTN</name>
<keyword evidence="3" id="KW-1185">Reference proteome</keyword>
<dbReference type="Proteomes" id="UP001058003">
    <property type="component" value="Chromosome"/>
</dbReference>
<feature type="signal peptide" evidence="1">
    <location>
        <begin position="1"/>
        <end position="25"/>
    </location>
</feature>
<keyword evidence="1" id="KW-0732">Signal</keyword>
<protein>
    <recommendedName>
        <fullName evidence="4">Lipoprotein</fullName>
    </recommendedName>
</protein>
<gene>
    <name evidence="2" type="ORF">Daura_28440</name>
</gene>
<evidence type="ECO:0000313" key="2">
    <source>
        <dbReference type="EMBL" id="UWZ50742.1"/>
    </source>
</evidence>
<evidence type="ECO:0008006" key="4">
    <source>
        <dbReference type="Google" id="ProtNLM"/>
    </source>
</evidence>
<dbReference type="EMBL" id="CP073767">
    <property type="protein sequence ID" value="UWZ50742.1"/>
    <property type="molecule type" value="Genomic_DNA"/>
</dbReference>